<organism evidence="3 4">
    <name type="scientific">Sulfuriroseicoccus oceanibius</name>
    <dbReference type="NCBI Taxonomy" id="2707525"/>
    <lineage>
        <taxon>Bacteria</taxon>
        <taxon>Pseudomonadati</taxon>
        <taxon>Verrucomicrobiota</taxon>
        <taxon>Verrucomicrobiia</taxon>
        <taxon>Verrucomicrobiales</taxon>
        <taxon>Verrucomicrobiaceae</taxon>
        <taxon>Sulfuriroseicoccus</taxon>
    </lineage>
</organism>
<sequence length="561" mass="60820">MPDSHLPPEVSSDAAAPEGTPPQVAEEAMAPSQAGNEGAVGDTASVVGVEAGQAAVSPQAGEGLPAVHLRSAEEAEEIRRKTLRNERLSAVMIAVLVHVLIGLGLALWALDVFEAPEVKIQARVAPPTENSSNRPQVQQPSQRRPPSAPSVSAKMITSTAESVTYVPDVVFESPTLDIGTSAQLGLGFGQTGLGDGLGQGGFGGLGGGMKGRCTMEERMKRLNEAGGNRECEEAVVKSLEWFKKVQNSDGSFGKARPAAMTGLVLLSYLGHCETPQSSKYGETVSSATAYLVERSQRDKGYLRSEKKTDAWVYEHVIALYALGECLAFVRELNMEIPGLQDAVERGTDILIAGQHRSGGWDYQLNRSGGRGGDTSITGWALQALKAVKTAGYGEDFGDSIKLSKSVRKGLGYIEDMQMNDGYLSYKKKGDRRGSRWSLNGLGSLSFQIHGKKGRVVSRGIDATKKVPVKYNQKTAHLYGWYYITQSRFLSGGSDWERWNRKWRDELLKNQLSDGRWKVEGGGKKFSVTESRAGRDAQIYRNALCTLMLEVYYRFLPGTSGE</sequence>
<feature type="region of interest" description="Disordered" evidence="1">
    <location>
        <begin position="124"/>
        <end position="153"/>
    </location>
</feature>
<dbReference type="EMBL" id="CP066776">
    <property type="protein sequence ID" value="QQL45095.1"/>
    <property type="molecule type" value="Genomic_DNA"/>
</dbReference>
<dbReference type="AlphaFoldDB" id="A0A6B3L6W8"/>
<name>A0A6B3L6W8_9BACT</name>
<keyword evidence="2" id="KW-0472">Membrane</keyword>
<dbReference type="Gene3D" id="1.50.10.20">
    <property type="match status" value="1"/>
</dbReference>
<gene>
    <name evidence="3" type="ORF">G3M56_000465</name>
</gene>
<feature type="transmembrane region" description="Helical" evidence="2">
    <location>
        <begin position="88"/>
        <end position="110"/>
    </location>
</feature>
<proteinExistence type="predicted"/>
<accession>A0A6B3L6W8</accession>
<keyword evidence="2" id="KW-1133">Transmembrane helix</keyword>
<evidence type="ECO:0000313" key="3">
    <source>
        <dbReference type="EMBL" id="QQL45095.1"/>
    </source>
</evidence>
<feature type="compositionally biased region" description="Low complexity" evidence="1">
    <location>
        <begin position="130"/>
        <end position="153"/>
    </location>
</feature>
<keyword evidence="4" id="KW-1185">Reference proteome</keyword>
<dbReference type="RefSeq" id="WP_164364799.1">
    <property type="nucleotide sequence ID" value="NZ_CP066776.1"/>
</dbReference>
<evidence type="ECO:0000256" key="2">
    <source>
        <dbReference type="SAM" id="Phobius"/>
    </source>
</evidence>
<dbReference type="InterPro" id="IPR008930">
    <property type="entry name" value="Terpenoid_cyclase/PrenylTrfase"/>
</dbReference>
<dbReference type="Proteomes" id="UP000475117">
    <property type="component" value="Chromosome"/>
</dbReference>
<dbReference type="KEGG" id="soa:G3M56_000465"/>
<dbReference type="SUPFAM" id="SSF48239">
    <property type="entry name" value="Terpenoid cyclases/Protein prenyltransferases"/>
    <property type="match status" value="1"/>
</dbReference>
<protein>
    <submittedName>
        <fullName evidence="3">Terpene cyclase/mutase family protein</fullName>
    </submittedName>
</protein>
<evidence type="ECO:0000313" key="4">
    <source>
        <dbReference type="Proteomes" id="UP000475117"/>
    </source>
</evidence>
<reference evidence="3 4" key="1">
    <citation type="submission" date="2020-12" db="EMBL/GenBank/DDBJ databases">
        <title>Sulforoseuscoccus oceanibium gen. nov., sp. nov., a representative of the phylum Verrucomicrobia with special cytoplasmic membrane, and proposal of Sulforoseuscoccusaceae fam. nov.</title>
        <authorList>
            <person name="Xi F."/>
        </authorList>
    </citation>
    <scope>NUCLEOTIDE SEQUENCE [LARGE SCALE GENOMIC DNA]</scope>
    <source>
        <strain evidence="3 4">T37</strain>
    </source>
</reference>
<evidence type="ECO:0000256" key="1">
    <source>
        <dbReference type="SAM" id="MobiDB-lite"/>
    </source>
</evidence>
<keyword evidence="2" id="KW-0812">Transmembrane</keyword>
<feature type="region of interest" description="Disordered" evidence="1">
    <location>
        <begin position="1"/>
        <end position="41"/>
    </location>
</feature>